<dbReference type="InterPro" id="IPR050361">
    <property type="entry name" value="MPP/UQCRC_Complex"/>
</dbReference>
<evidence type="ECO:0000259" key="6">
    <source>
        <dbReference type="Pfam" id="PF05193"/>
    </source>
</evidence>
<keyword evidence="3" id="KW-0482">Metalloprotease</keyword>
<evidence type="ECO:0000256" key="2">
    <source>
        <dbReference type="ARBA" id="ARBA00007261"/>
    </source>
</evidence>
<organism evidence="7 8">
    <name type="scientific">Hwanghaeella grinnelliae</name>
    <dbReference type="NCBI Taxonomy" id="2500179"/>
    <lineage>
        <taxon>Bacteria</taxon>
        <taxon>Pseudomonadati</taxon>
        <taxon>Pseudomonadota</taxon>
        <taxon>Alphaproteobacteria</taxon>
        <taxon>Rhodospirillales</taxon>
        <taxon>Rhodospirillaceae</taxon>
        <taxon>Hwanghaeella</taxon>
    </lineage>
</organism>
<proteinExistence type="inferred from homology"/>
<dbReference type="Proteomes" id="UP000287447">
    <property type="component" value="Unassembled WGS sequence"/>
</dbReference>
<accession>A0A437QKL6</accession>
<dbReference type="FunFam" id="3.30.830.10:FF:000008">
    <property type="entry name" value="Mitochondrial-processing peptidase subunit beta"/>
    <property type="match status" value="1"/>
</dbReference>
<dbReference type="GO" id="GO:0046872">
    <property type="term" value="F:metal ion binding"/>
    <property type="evidence" value="ECO:0007669"/>
    <property type="project" value="InterPro"/>
</dbReference>
<protein>
    <submittedName>
        <fullName evidence="7">Insulinase family protein</fullName>
    </submittedName>
</protein>
<dbReference type="InterPro" id="IPR001431">
    <property type="entry name" value="Pept_M16_Zn_BS"/>
</dbReference>
<dbReference type="OrthoDB" id="9811314at2"/>
<dbReference type="AlphaFoldDB" id="A0A437QKL6"/>
<evidence type="ECO:0000313" key="7">
    <source>
        <dbReference type="EMBL" id="RVU35055.1"/>
    </source>
</evidence>
<dbReference type="Pfam" id="PF00675">
    <property type="entry name" value="Peptidase_M16"/>
    <property type="match status" value="1"/>
</dbReference>
<dbReference type="PROSITE" id="PS00143">
    <property type="entry name" value="INSULINASE"/>
    <property type="match status" value="1"/>
</dbReference>
<dbReference type="GO" id="GO:0006508">
    <property type="term" value="P:proteolysis"/>
    <property type="evidence" value="ECO:0007669"/>
    <property type="project" value="InterPro"/>
</dbReference>
<dbReference type="RefSeq" id="WP_127767376.1">
    <property type="nucleotide sequence ID" value="NZ_SADE01000003.1"/>
</dbReference>
<sequence>MTVPSVGTLPNGLRVVTDTVQSVETVSIGVWVGTGTRSETLANNGVAHFLEHMAFKGTERRSAIQIAEEVEAVGGHMNAYTSRESTAYYLKLLKEDARLAVDVLSDILQNPSFDDEELERERSVILQEIGQVQDTPDDILFDHFQETAFGDQSMGYPTLGRPDTVTAMTRDQLTDFMKSGYYGGNMTLVGAGRITHAEMMELAGEYFGSLPAGEPAKRKNANYTGGRFVENRQSEQVHLLMGFPGVSIADDEHYAASVLSTLFGGGMSSRLFQEVREKRGLVYSIYSFSSVFSDAGLFGIYAGTGEKETAELVPVICEEILKLPGTISEEELRRAKAQIKSSTVMALESTAARAEQLGNQMLLVGHPVPVEEQIARIDDLTVDDMAALARKIFSGPLTLAGIGPVGYLESYDGVRGRLAA</sequence>
<comment type="cofactor">
    <cofactor evidence="1">
        <name>Zn(2+)</name>
        <dbReference type="ChEBI" id="CHEBI:29105"/>
    </cofactor>
</comment>
<name>A0A437QKL6_9PROT</name>
<dbReference type="GO" id="GO:0004222">
    <property type="term" value="F:metalloendopeptidase activity"/>
    <property type="evidence" value="ECO:0007669"/>
    <property type="project" value="InterPro"/>
</dbReference>
<gene>
    <name evidence="7" type="ORF">EOI86_19700</name>
</gene>
<dbReference type="InterPro" id="IPR007863">
    <property type="entry name" value="Peptidase_M16_C"/>
</dbReference>
<dbReference type="Pfam" id="PF05193">
    <property type="entry name" value="Peptidase_M16_C"/>
    <property type="match status" value="1"/>
</dbReference>
<keyword evidence="3" id="KW-0645">Protease</keyword>
<evidence type="ECO:0000256" key="3">
    <source>
        <dbReference type="ARBA" id="ARBA00023049"/>
    </source>
</evidence>
<evidence type="ECO:0000256" key="4">
    <source>
        <dbReference type="RuleBase" id="RU004447"/>
    </source>
</evidence>
<evidence type="ECO:0000313" key="8">
    <source>
        <dbReference type="Proteomes" id="UP000287447"/>
    </source>
</evidence>
<dbReference type="EMBL" id="SADE01000003">
    <property type="protein sequence ID" value="RVU35055.1"/>
    <property type="molecule type" value="Genomic_DNA"/>
</dbReference>
<dbReference type="Gene3D" id="3.30.830.10">
    <property type="entry name" value="Metalloenzyme, LuxS/M16 peptidase-like"/>
    <property type="match status" value="2"/>
</dbReference>
<comment type="caution">
    <text evidence="7">The sequence shown here is derived from an EMBL/GenBank/DDBJ whole genome shotgun (WGS) entry which is preliminary data.</text>
</comment>
<dbReference type="SUPFAM" id="SSF63411">
    <property type="entry name" value="LuxS/MPP-like metallohydrolase"/>
    <property type="match status" value="2"/>
</dbReference>
<dbReference type="PANTHER" id="PTHR11851">
    <property type="entry name" value="METALLOPROTEASE"/>
    <property type="match status" value="1"/>
</dbReference>
<keyword evidence="8" id="KW-1185">Reference proteome</keyword>
<feature type="domain" description="Peptidase M16 C-terminal" evidence="6">
    <location>
        <begin position="168"/>
        <end position="338"/>
    </location>
</feature>
<comment type="similarity">
    <text evidence="2 4">Belongs to the peptidase M16 family.</text>
</comment>
<dbReference type="PANTHER" id="PTHR11851:SF49">
    <property type="entry name" value="MITOCHONDRIAL-PROCESSING PEPTIDASE SUBUNIT ALPHA"/>
    <property type="match status" value="1"/>
</dbReference>
<evidence type="ECO:0000256" key="1">
    <source>
        <dbReference type="ARBA" id="ARBA00001947"/>
    </source>
</evidence>
<feature type="domain" description="Peptidase M16 N-terminal" evidence="5">
    <location>
        <begin position="14"/>
        <end position="160"/>
    </location>
</feature>
<dbReference type="InterPro" id="IPR011765">
    <property type="entry name" value="Pept_M16_N"/>
</dbReference>
<dbReference type="InterPro" id="IPR011249">
    <property type="entry name" value="Metalloenz_LuxS/M16"/>
</dbReference>
<evidence type="ECO:0000259" key="5">
    <source>
        <dbReference type="Pfam" id="PF00675"/>
    </source>
</evidence>
<reference evidence="8" key="1">
    <citation type="submission" date="2019-01" db="EMBL/GenBank/DDBJ databases">
        <title>Gri0909 isolated from a small marine red alga.</title>
        <authorList>
            <person name="Kim J."/>
            <person name="Jeong S.E."/>
            <person name="Jeon C.O."/>
        </authorList>
    </citation>
    <scope>NUCLEOTIDE SEQUENCE [LARGE SCALE GENOMIC DNA]</scope>
    <source>
        <strain evidence="8">Gri0909</strain>
    </source>
</reference>
<keyword evidence="3" id="KW-0378">Hydrolase</keyword>